<dbReference type="EMBL" id="MU251247">
    <property type="protein sequence ID" value="KAG9256686.1"/>
    <property type="molecule type" value="Genomic_DNA"/>
</dbReference>
<evidence type="ECO:0000313" key="3">
    <source>
        <dbReference type="Proteomes" id="UP000887229"/>
    </source>
</evidence>
<protein>
    <submittedName>
        <fullName evidence="2">Uncharacterized protein</fullName>
    </submittedName>
</protein>
<gene>
    <name evidence="2" type="ORF">F5Z01DRAFT_748303</name>
</gene>
<proteinExistence type="predicted"/>
<feature type="compositionally biased region" description="Basic and acidic residues" evidence="1">
    <location>
        <begin position="75"/>
        <end position="93"/>
    </location>
</feature>
<dbReference type="AlphaFoldDB" id="A0A9P7ZRW9"/>
<comment type="caution">
    <text evidence="2">The sequence shown here is derived from an EMBL/GenBank/DDBJ whole genome shotgun (WGS) entry which is preliminary data.</text>
</comment>
<dbReference type="GeneID" id="70297884"/>
<feature type="compositionally biased region" description="Polar residues" evidence="1">
    <location>
        <begin position="44"/>
        <end position="56"/>
    </location>
</feature>
<reference evidence="2" key="1">
    <citation type="journal article" date="2021" name="IMA Fungus">
        <title>Genomic characterization of three marine fungi, including Emericellopsis atlantica sp. nov. with signatures of a generalist lifestyle and marine biomass degradation.</title>
        <authorList>
            <person name="Hagestad O.C."/>
            <person name="Hou L."/>
            <person name="Andersen J.H."/>
            <person name="Hansen E.H."/>
            <person name="Altermark B."/>
            <person name="Li C."/>
            <person name="Kuhnert E."/>
            <person name="Cox R.J."/>
            <person name="Crous P.W."/>
            <person name="Spatafora J.W."/>
            <person name="Lail K."/>
            <person name="Amirebrahimi M."/>
            <person name="Lipzen A."/>
            <person name="Pangilinan J."/>
            <person name="Andreopoulos W."/>
            <person name="Hayes R.D."/>
            <person name="Ng V."/>
            <person name="Grigoriev I.V."/>
            <person name="Jackson S.A."/>
            <person name="Sutton T.D.S."/>
            <person name="Dobson A.D.W."/>
            <person name="Rama T."/>
        </authorList>
    </citation>
    <scope>NUCLEOTIDE SEQUENCE</scope>
    <source>
        <strain evidence="2">TS7</strain>
    </source>
</reference>
<evidence type="ECO:0000256" key="1">
    <source>
        <dbReference type="SAM" id="MobiDB-lite"/>
    </source>
</evidence>
<name>A0A9P7ZRW9_9HYPO</name>
<accession>A0A9P7ZRW9</accession>
<sequence>MATAGSDVLACAGVSSACITYKWPDAVAISYGCGTSRTTVTVEFPETSSDTSATGTRKTDETSEAPGTTQTDVPGDFHSETGRTSRPRSESARAWDPASLGSCFWPSSSSSAVGGLRDESPALLIRVRVQYKVLQSDRPFWALCPSSPGSGQAGLDS</sequence>
<feature type="region of interest" description="Disordered" evidence="1">
    <location>
        <begin position="44"/>
        <end position="101"/>
    </location>
</feature>
<organism evidence="2 3">
    <name type="scientific">Emericellopsis atlantica</name>
    <dbReference type="NCBI Taxonomy" id="2614577"/>
    <lineage>
        <taxon>Eukaryota</taxon>
        <taxon>Fungi</taxon>
        <taxon>Dikarya</taxon>
        <taxon>Ascomycota</taxon>
        <taxon>Pezizomycotina</taxon>
        <taxon>Sordariomycetes</taxon>
        <taxon>Hypocreomycetidae</taxon>
        <taxon>Hypocreales</taxon>
        <taxon>Bionectriaceae</taxon>
        <taxon>Emericellopsis</taxon>
    </lineage>
</organism>
<keyword evidence="3" id="KW-1185">Reference proteome</keyword>
<dbReference type="Proteomes" id="UP000887229">
    <property type="component" value="Unassembled WGS sequence"/>
</dbReference>
<evidence type="ECO:0000313" key="2">
    <source>
        <dbReference type="EMBL" id="KAG9256686.1"/>
    </source>
</evidence>
<dbReference type="RefSeq" id="XP_046120610.1">
    <property type="nucleotide sequence ID" value="XM_046266981.1"/>
</dbReference>